<name>A0ABT0CD98_THEVL</name>
<proteinExistence type="predicted"/>
<keyword evidence="2" id="KW-1185">Reference proteome</keyword>
<dbReference type="Proteomes" id="UP000830835">
    <property type="component" value="Unassembled WGS sequence"/>
</dbReference>
<dbReference type="RefSeq" id="WP_244351395.1">
    <property type="nucleotide sequence ID" value="NZ_JAFIRA010000034.1"/>
</dbReference>
<comment type="caution">
    <text evidence="1">The sequence shown here is derived from an EMBL/GenBank/DDBJ whole genome shotgun (WGS) entry which is preliminary data.</text>
</comment>
<evidence type="ECO:0000313" key="1">
    <source>
        <dbReference type="EMBL" id="MCJ2543687.1"/>
    </source>
</evidence>
<dbReference type="InterPro" id="IPR025516">
    <property type="entry name" value="DUF4404"/>
</dbReference>
<organism evidence="1 2">
    <name type="scientific">Thermostichus vulcanus str. 'Rupite'</name>
    <dbReference type="NCBI Taxonomy" id="2813851"/>
    <lineage>
        <taxon>Bacteria</taxon>
        <taxon>Bacillati</taxon>
        <taxon>Cyanobacteriota</taxon>
        <taxon>Cyanophyceae</taxon>
        <taxon>Thermostichales</taxon>
        <taxon>Thermostichaceae</taxon>
        <taxon>Thermostichus</taxon>
    </lineage>
</organism>
<reference evidence="1" key="1">
    <citation type="submission" date="2021-02" db="EMBL/GenBank/DDBJ databases">
        <title>The CRISPR/cas machinery reduction and long-range gene transfer in the hot spring cyanobacterium Synechococcus.</title>
        <authorList>
            <person name="Dvorak P."/>
            <person name="Jahodarova E."/>
            <person name="Hasler P."/>
            <person name="Poulickova A."/>
        </authorList>
    </citation>
    <scope>NUCLEOTIDE SEQUENCE</scope>
    <source>
        <strain evidence="1">Rupite</strain>
    </source>
</reference>
<sequence length="85" mass="9308">MAESKLRQLLHNLDTELQKTPGLDEKQRQQIASIRQEVAAVLAEMGSPAQSKDRIGEAVGLFETSHPQLTLILEQVIDTLAGMGL</sequence>
<protein>
    <submittedName>
        <fullName evidence="1">DUF4404 family protein</fullName>
    </submittedName>
</protein>
<accession>A0ABT0CD98</accession>
<dbReference type="EMBL" id="JAFIRA010000034">
    <property type="protein sequence ID" value="MCJ2543687.1"/>
    <property type="molecule type" value="Genomic_DNA"/>
</dbReference>
<dbReference type="Pfam" id="PF14357">
    <property type="entry name" value="DUF4404"/>
    <property type="match status" value="1"/>
</dbReference>
<gene>
    <name evidence="1" type="ORF">JX360_12350</name>
</gene>
<evidence type="ECO:0000313" key="2">
    <source>
        <dbReference type="Proteomes" id="UP000830835"/>
    </source>
</evidence>